<evidence type="ECO:0000313" key="2">
    <source>
        <dbReference type="EMBL" id="GFQ80725.1"/>
    </source>
</evidence>
<name>A0A8X6FHF7_TRICU</name>
<gene>
    <name evidence="2" type="primary">ORF1_117</name>
    <name evidence="2" type="ORF">TNCT_419191</name>
</gene>
<accession>A0A8X6FHF7</accession>
<dbReference type="AlphaFoldDB" id="A0A8X6FHF7"/>
<dbReference type="OrthoDB" id="6431612at2759"/>
<dbReference type="EMBL" id="BMAO01022268">
    <property type="protein sequence ID" value="GFQ80725.1"/>
    <property type="molecule type" value="Genomic_DNA"/>
</dbReference>
<proteinExistence type="predicted"/>
<feature type="region of interest" description="Disordered" evidence="1">
    <location>
        <begin position="122"/>
        <end position="189"/>
    </location>
</feature>
<reference evidence="2" key="1">
    <citation type="submission" date="2020-07" db="EMBL/GenBank/DDBJ databases">
        <title>Multicomponent nature underlies the extraordinary mechanical properties of spider dragline silk.</title>
        <authorList>
            <person name="Kono N."/>
            <person name="Nakamura H."/>
            <person name="Mori M."/>
            <person name="Yoshida Y."/>
            <person name="Ohtoshi R."/>
            <person name="Malay A.D."/>
            <person name="Moran D.A.P."/>
            <person name="Tomita M."/>
            <person name="Numata K."/>
            <person name="Arakawa K."/>
        </authorList>
    </citation>
    <scope>NUCLEOTIDE SEQUENCE</scope>
</reference>
<keyword evidence="3" id="KW-1185">Reference proteome</keyword>
<sequence>MTVINSTSIPELSSDHNPVLFEESSIIALVTQLNTCRNSDETSVVLTTAEHDARLREFPFPLQEEQSAALRSPSDVLDEACFKYTHQRKQELEEFDRQLQNKIDAWGVLSKSLDTPFKLVLHKKGRRNSGDNANGPSTSAKKPRTESTPIQNQFDNLPTHDSMDHSGDNNAPAENVQPDGAAPERKRHVPPITIDNVVNKATLLKQLQDVTRVNLEGKLIGNKLRIFPQTAYAYNHIHRYIAENGLEAYTYMLPEEKKLRVVIRGLPTDMSSMEIISHLASQDIAVEECHIMTSKRTGKPMPLFLITMEKPKLIRKY</sequence>
<organism evidence="2 3">
    <name type="scientific">Trichonephila clavata</name>
    <name type="common">Joro spider</name>
    <name type="synonym">Nephila clavata</name>
    <dbReference type="NCBI Taxonomy" id="2740835"/>
    <lineage>
        <taxon>Eukaryota</taxon>
        <taxon>Metazoa</taxon>
        <taxon>Ecdysozoa</taxon>
        <taxon>Arthropoda</taxon>
        <taxon>Chelicerata</taxon>
        <taxon>Arachnida</taxon>
        <taxon>Araneae</taxon>
        <taxon>Araneomorphae</taxon>
        <taxon>Entelegynae</taxon>
        <taxon>Araneoidea</taxon>
        <taxon>Nephilidae</taxon>
        <taxon>Trichonephila</taxon>
    </lineage>
</organism>
<feature type="compositionally biased region" description="Polar residues" evidence="1">
    <location>
        <begin position="130"/>
        <end position="156"/>
    </location>
</feature>
<evidence type="ECO:0000313" key="3">
    <source>
        <dbReference type="Proteomes" id="UP000887116"/>
    </source>
</evidence>
<protein>
    <submittedName>
        <fullName evidence="2">Nucleic-acid-binding protein from transposon X-element</fullName>
    </submittedName>
</protein>
<evidence type="ECO:0000256" key="1">
    <source>
        <dbReference type="SAM" id="MobiDB-lite"/>
    </source>
</evidence>
<dbReference type="Proteomes" id="UP000887116">
    <property type="component" value="Unassembled WGS sequence"/>
</dbReference>
<comment type="caution">
    <text evidence="2">The sequence shown here is derived from an EMBL/GenBank/DDBJ whole genome shotgun (WGS) entry which is preliminary data.</text>
</comment>